<dbReference type="InterPro" id="IPR012310">
    <property type="entry name" value="DNA_ligase_ATP-dep_cent"/>
</dbReference>
<evidence type="ECO:0000256" key="8">
    <source>
        <dbReference type="ARBA" id="ARBA00022763"/>
    </source>
</evidence>
<evidence type="ECO:0000256" key="10">
    <source>
        <dbReference type="ARBA" id="ARBA00022842"/>
    </source>
</evidence>
<feature type="domain" description="ATP-dependent DNA ligase family profile" evidence="17">
    <location>
        <begin position="291"/>
        <end position="425"/>
    </location>
</feature>
<evidence type="ECO:0000256" key="3">
    <source>
        <dbReference type="ARBA" id="ARBA00007572"/>
    </source>
</evidence>
<dbReference type="InterPro" id="IPR029710">
    <property type="entry name" value="LIG4"/>
</dbReference>
<proteinExistence type="inferred from homology"/>
<dbReference type="GO" id="GO:0046872">
    <property type="term" value="F:metal ion binding"/>
    <property type="evidence" value="ECO:0007669"/>
    <property type="project" value="UniProtKB-KW"/>
</dbReference>
<feature type="region of interest" description="Disordered" evidence="16">
    <location>
        <begin position="35"/>
        <end position="73"/>
    </location>
</feature>
<dbReference type="PROSITE" id="PS50172">
    <property type="entry name" value="BRCT"/>
    <property type="match status" value="1"/>
</dbReference>
<keyword evidence="7" id="KW-0547">Nucleotide-binding</keyword>
<dbReference type="PROSITE" id="PS50160">
    <property type="entry name" value="DNA_LIGASE_A3"/>
    <property type="match status" value="1"/>
</dbReference>
<feature type="compositionally biased region" description="Polar residues" evidence="16">
    <location>
        <begin position="53"/>
        <end position="69"/>
    </location>
</feature>
<keyword evidence="10" id="KW-0460">Magnesium</keyword>
<dbReference type="Gene3D" id="3.40.50.10190">
    <property type="entry name" value="BRCT domain"/>
    <property type="match status" value="1"/>
</dbReference>
<comment type="subcellular location">
    <subcellularLocation>
        <location evidence="2">Nucleus</location>
    </subcellularLocation>
</comment>
<dbReference type="SUPFAM" id="SSF117018">
    <property type="entry name" value="ATP-dependent DNA ligase DNA-binding domain"/>
    <property type="match status" value="1"/>
</dbReference>
<keyword evidence="11" id="KW-0233">DNA recombination</keyword>
<dbReference type="Pfam" id="PF04675">
    <property type="entry name" value="DNA_ligase_A_N"/>
    <property type="match status" value="1"/>
</dbReference>
<dbReference type="GO" id="GO:0006303">
    <property type="term" value="P:double-strand break repair via nonhomologous end joining"/>
    <property type="evidence" value="ECO:0007669"/>
    <property type="project" value="TreeGrafter"/>
</dbReference>
<dbReference type="InterPro" id="IPR036599">
    <property type="entry name" value="DNA_ligase_N_sf"/>
</dbReference>
<dbReference type="SUPFAM" id="SSF56091">
    <property type="entry name" value="DNA ligase/mRNA capping enzyme, catalytic domain"/>
    <property type="match status" value="1"/>
</dbReference>
<dbReference type="InterPro" id="IPR021536">
    <property type="entry name" value="DNA_ligase_IV_dom"/>
</dbReference>
<keyword evidence="9" id="KW-0067">ATP-binding</keyword>
<evidence type="ECO:0000256" key="1">
    <source>
        <dbReference type="ARBA" id="ARBA00001946"/>
    </source>
</evidence>
<dbReference type="EMBL" id="JANEYF010004454">
    <property type="protein sequence ID" value="KAJ8931141.1"/>
    <property type="molecule type" value="Genomic_DNA"/>
</dbReference>
<evidence type="ECO:0000256" key="4">
    <source>
        <dbReference type="ARBA" id="ARBA00022598"/>
    </source>
</evidence>
<evidence type="ECO:0000256" key="16">
    <source>
        <dbReference type="SAM" id="MobiDB-lite"/>
    </source>
</evidence>
<evidence type="ECO:0000313" key="19">
    <source>
        <dbReference type="EMBL" id="KAJ8931141.1"/>
    </source>
</evidence>
<evidence type="ECO:0000259" key="18">
    <source>
        <dbReference type="PROSITE" id="PS50172"/>
    </source>
</evidence>
<feature type="domain" description="BRCT" evidence="18">
    <location>
        <begin position="560"/>
        <end position="633"/>
    </location>
</feature>
<dbReference type="GO" id="GO:0005524">
    <property type="term" value="F:ATP binding"/>
    <property type="evidence" value="ECO:0007669"/>
    <property type="project" value="UniProtKB-KW"/>
</dbReference>
<evidence type="ECO:0000256" key="2">
    <source>
        <dbReference type="ARBA" id="ARBA00004123"/>
    </source>
</evidence>
<dbReference type="InterPro" id="IPR001357">
    <property type="entry name" value="BRCT_dom"/>
</dbReference>
<keyword evidence="8" id="KW-0227">DNA damage</keyword>
<dbReference type="Gene3D" id="1.10.3260.10">
    <property type="entry name" value="DNA ligase, ATP-dependent, N-terminal domain"/>
    <property type="match status" value="1"/>
</dbReference>
<dbReference type="GO" id="GO:0006310">
    <property type="term" value="P:DNA recombination"/>
    <property type="evidence" value="ECO:0007669"/>
    <property type="project" value="UniProtKB-KW"/>
</dbReference>
<dbReference type="PANTHER" id="PTHR45997">
    <property type="entry name" value="DNA LIGASE 4"/>
    <property type="match status" value="1"/>
</dbReference>
<keyword evidence="6" id="KW-0677">Repeat</keyword>
<sequence>MECWEKLAWEYNSMQTSGLRTGIKLKSAYEQMKKQAKQHKSQDKVRPTRNKLCDSNNNLPKLPTPSTSADPDDTVSGFENILIVYENSDHQNKINEIAQDFQEQPVPKKRKICTQIQELLPADTENENIEPKKTGVQQKTKKGAQWKTNVSINNKRFEILKQKLSQATDFGDVVYSVIRKYLSNHKTTLTIEELNSYLDNLTKRSSESEAEDILLRMFKKSSPENIRWIIRIILKDLKLGISSNRLFTPKLNGIFNEDISRIILDGEMMLWDKRRKKFGSKGMTLDVKKLNAQGPYQPCFCVYDIILLNDNILTNRPLKERVAILRNIFKCLKPGTITLSEIREVTSRQEIIDELNLAVNKEEEGIIVKEPNSIYKYSDRNSGWYKMKLEYFEDAMNDLDLILMGGQYASSTSDKLNSFVVGIRSGMAENGKPLYLALGKVSTGLTDEQLETLNKKVPDYYIEPEFSLVFKTRATELIRTTDNSFKTPYTLRFPRVLMVRDDKPVDECLNINELLEHTKSNKSVIKLNKRNIELDEILKTKVKRIKQRQILMPTILDNTKVLDLLEGYTIFVLNGGTISYRINDKVDIVLVGIHVPKVKEIVSKRNKFDVINTNWLHRVIQDGNLLGYEQDEVYSLGYNYKNCLWDELDMYGDSYTTATSVEKLKRTFSIISEINDFSNQNNTVALKKCTKNFEHFIAYFDKYVVFNDPSSENIYESFVDELEFSYYNGTVNDNLTEQVNTIFYNGDDEKRRVIEGYLTSINRSDIQILPRMFIYE</sequence>
<comment type="caution">
    <text evidence="19">The sequence shown here is derived from an EMBL/GenBank/DDBJ whole genome shotgun (WGS) entry which is preliminary data.</text>
</comment>
<dbReference type="GO" id="GO:0003910">
    <property type="term" value="F:DNA ligase (ATP) activity"/>
    <property type="evidence" value="ECO:0007669"/>
    <property type="project" value="InterPro"/>
</dbReference>
<dbReference type="InterPro" id="IPR016059">
    <property type="entry name" value="DNA_ligase_ATP-dep_CS"/>
</dbReference>
<dbReference type="SUPFAM" id="SSF52113">
    <property type="entry name" value="BRCT domain"/>
    <property type="match status" value="1"/>
</dbReference>
<dbReference type="PROSITE" id="PS00333">
    <property type="entry name" value="DNA_LIGASE_A2"/>
    <property type="match status" value="1"/>
</dbReference>
<dbReference type="SUPFAM" id="SSF50249">
    <property type="entry name" value="Nucleic acid-binding proteins"/>
    <property type="match status" value="1"/>
</dbReference>
<dbReference type="Proteomes" id="UP001162156">
    <property type="component" value="Unassembled WGS sequence"/>
</dbReference>
<keyword evidence="4" id="KW-0436">Ligase</keyword>
<dbReference type="Pfam" id="PF11411">
    <property type="entry name" value="DNA_ligase_IV"/>
    <property type="match status" value="1"/>
</dbReference>
<dbReference type="InterPro" id="IPR036420">
    <property type="entry name" value="BRCT_dom_sf"/>
</dbReference>
<dbReference type="InterPro" id="IPR012308">
    <property type="entry name" value="DNA_ligase_ATP-dep_N"/>
</dbReference>
<dbReference type="Gene3D" id="3.30.470.30">
    <property type="entry name" value="DNA ligase/mRNA capping enzyme"/>
    <property type="match status" value="1"/>
</dbReference>
<name>A0AAV8WXI8_9CUCU</name>
<dbReference type="GO" id="GO:0006297">
    <property type="term" value="P:nucleotide-excision repair, DNA gap filling"/>
    <property type="evidence" value="ECO:0007669"/>
    <property type="project" value="TreeGrafter"/>
</dbReference>
<keyword evidence="20" id="KW-1185">Reference proteome</keyword>
<dbReference type="CDD" id="cd07903">
    <property type="entry name" value="Adenylation_DNA_ligase_IV"/>
    <property type="match status" value="1"/>
</dbReference>
<dbReference type="GO" id="GO:0005958">
    <property type="term" value="C:DNA-dependent protein kinase-DNA ligase 4 complex"/>
    <property type="evidence" value="ECO:0007669"/>
    <property type="project" value="TreeGrafter"/>
</dbReference>
<dbReference type="InterPro" id="IPR044125">
    <property type="entry name" value="Adenylation_DNA_ligase_IV"/>
</dbReference>
<evidence type="ECO:0000256" key="5">
    <source>
        <dbReference type="ARBA" id="ARBA00022723"/>
    </source>
</evidence>
<keyword evidence="5" id="KW-0479">Metal-binding</keyword>
<dbReference type="GO" id="GO:0032807">
    <property type="term" value="C:DNA ligase IV complex"/>
    <property type="evidence" value="ECO:0007669"/>
    <property type="project" value="TreeGrafter"/>
</dbReference>
<keyword evidence="13" id="KW-0539">Nucleus</keyword>
<comment type="similarity">
    <text evidence="3">Belongs to the ATP-dependent DNA ligase family.</text>
</comment>
<evidence type="ECO:0000256" key="7">
    <source>
        <dbReference type="ARBA" id="ARBA00022741"/>
    </source>
</evidence>
<evidence type="ECO:0000256" key="14">
    <source>
        <dbReference type="ARBA" id="ARBA00030676"/>
    </source>
</evidence>
<keyword evidence="12" id="KW-0234">DNA repair</keyword>
<evidence type="ECO:0000256" key="9">
    <source>
        <dbReference type="ARBA" id="ARBA00022840"/>
    </source>
</evidence>
<dbReference type="Gene3D" id="2.40.50.140">
    <property type="entry name" value="Nucleic acid-binding proteins"/>
    <property type="match status" value="2"/>
</dbReference>
<evidence type="ECO:0000256" key="6">
    <source>
        <dbReference type="ARBA" id="ARBA00022737"/>
    </source>
</evidence>
<evidence type="ECO:0000256" key="15">
    <source>
        <dbReference type="ARBA" id="ARBA00031942"/>
    </source>
</evidence>
<dbReference type="GO" id="GO:0003677">
    <property type="term" value="F:DNA binding"/>
    <property type="evidence" value="ECO:0007669"/>
    <property type="project" value="InterPro"/>
</dbReference>
<evidence type="ECO:0000256" key="12">
    <source>
        <dbReference type="ARBA" id="ARBA00023204"/>
    </source>
</evidence>
<gene>
    <name evidence="19" type="ORF">NQ314_015982</name>
</gene>
<dbReference type="InterPro" id="IPR012340">
    <property type="entry name" value="NA-bd_OB-fold"/>
</dbReference>
<organism evidence="19 20">
    <name type="scientific">Rhamnusium bicolor</name>
    <dbReference type="NCBI Taxonomy" id="1586634"/>
    <lineage>
        <taxon>Eukaryota</taxon>
        <taxon>Metazoa</taxon>
        <taxon>Ecdysozoa</taxon>
        <taxon>Arthropoda</taxon>
        <taxon>Hexapoda</taxon>
        <taxon>Insecta</taxon>
        <taxon>Pterygota</taxon>
        <taxon>Neoptera</taxon>
        <taxon>Endopterygota</taxon>
        <taxon>Coleoptera</taxon>
        <taxon>Polyphaga</taxon>
        <taxon>Cucujiformia</taxon>
        <taxon>Chrysomeloidea</taxon>
        <taxon>Cerambycidae</taxon>
        <taxon>Lepturinae</taxon>
        <taxon>Rhagiini</taxon>
        <taxon>Rhamnusium</taxon>
    </lineage>
</organism>
<comment type="cofactor">
    <cofactor evidence="1">
        <name>Mg(2+)</name>
        <dbReference type="ChEBI" id="CHEBI:18420"/>
    </cofactor>
</comment>
<dbReference type="Pfam" id="PF01068">
    <property type="entry name" value="DNA_ligase_A_M"/>
    <property type="match status" value="1"/>
</dbReference>
<evidence type="ECO:0000256" key="11">
    <source>
        <dbReference type="ARBA" id="ARBA00023172"/>
    </source>
</evidence>
<evidence type="ECO:0000259" key="17">
    <source>
        <dbReference type="PROSITE" id="PS50160"/>
    </source>
</evidence>
<protein>
    <recommendedName>
        <fullName evidence="15">DNA ligase IV</fullName>
    </recommendedName>
    <alternativeName>
        <fullName evidence="14">Polydeoxyribonucleotide synthase [ATP] 4</fullName>
    </alternativeName>
</protein>
<dbReference type="PANTHER" id="PTHR45997:SF1">
    <property type="entry name" value="DNA LIGASE 4"/>
    <property type="match status" value="1"/>
</dbReference>
<reference evidence="19" key="1">
    <citation type="journal article" date="2023" name="Insect Mol. Biol.">
        <title>Genome sequencing provides insights into the evolution of gene families encoding plant cell wall-degrading enzymes in longhorned beetles.</title>
        <authorList>
            <person name="Shin N.R."/>
            <person name="Okamura Y."/>
            <person name="Kirsch R."/>
            <person name="Pauchet Y."/>
        </authorList>
    </citation>
    <scope>NUCLEOTIDE SEQUENCE</scope>
    <source>
        <strain evidence="19">RBIC_L_NR</strain>
    </source>
</reference>
<dbReference type="AlphaFoldDB" id="A0AAV8WXI8"/>
<evidence type="ECO:0000313" key="20">
    <source>
        <dbReference type="Proteomes" id="UP001162156"/>
    </source>
</evidence>
<evidence type="ECO:0000256" key="13">
    <source>
        <dbReference type="ARBA" id="ARBA00023242"/>
    </source>
</evidence>
<accession>A0AAV8WXI8</accession>